<feature type="domain" description="Sieve element occlusion C-terminal" evidence="2">
    <location>
        <begin position="466"/>
        <end position="650"/>
    </location>
</feature>
<dbReference type="InterPro" id="IPR027944">
    <property type="entry name" value="SEO_C"/>
</dbReference>
<dbReference type="Proteomes" id="UP000053555">
    <property type="component" value="Unassembled WGS sequence"/>
</dbReference>
<feature type="domain" description="Sieve element occlusion N-terminal" evidence="1">
    <location>
        <begin position="20"/>
        <end position="276"/>
    </location>
</feature>
<evidence type="ECO:0000313" key="3">
    <source>
        <dbReference type="EMBL" id="KHN44919.1"/>
    </source>
</evidence>
<dbReference type="EMBL" id="QZWG01000010">
    <property type="protein sequence ID" value="RZB84960.1"/>
    <property type="molecule type" value="Genomic_DNA"/>
</dbReference>
<reference evidence="4 5" key="2">
    <citation type="submission" date="2018-09" db="EMBL/GenBank/DDBJ databases">
        <title>A high-quality reference genome of wild soybean provides a powerful tool to mine soybean genomes.</title>
        <authorList>
            <person name="Xie M."/>
            <person name="Chung C.Y.L."/>
            <person name="Li M.-W."/>
            <person name="Wong F.-L."/>
            <person name="Chan T.-F."/>
            <person name="Lam H.-M."/>
        </authorList>
    </citation>
    <scope>NUCLEOTIDE SEQUENCE [LARGE SCALE GENOMIC DNA]</scope>
    <source>
        <strain evidence="5">cv. W05</strain>
        <tissue evidence="4">Hypocotyl of etiolated seedlings</tissue>
    </source>
</reference>
<dbReference type="EMBL" id="KN642738">
    <property type="protein sequence ID" value="KHN44919.1"/>
    <property type="molecule type" value="Genomic_DNA"/>
</dbReference>
<dbReference type="GO" id="GO:0010088">
    <property type="term" value="P:phloem development"/>
    <property type="evidence" value="ECO:0007669"/>
    <property type="project" value="InterPro"/>
</dbReference>
<dbReference type="PANTHER" id="PTHR33232">
    <property type="entry name" value="PROTEIN SIEVE ELEMENT OCCLUSION B-LIKE"/>
    <property type="match status" value="1"/>
</dbReference>
<sequence>MSISNTQLKPLLPNPFNLSNTEIVEKVYVSHTYDDEMFDNEPLFNVVSNIIKLSTRIVGALLKIDEPNGFLGNPITISSFKPEFSTLKLMSCQMMTLSWGPENAHQTTLRILQQLRKYSWDAKALIALAAFALEYGNFWNLQQASDPLGNSLRLLNQIQHRQLPVTDINATVKLVMEAVEKIRRWGTLSSDETYETEDVPALSDALQLIPLLVYWVVASLVACNTNIQGVSNYALSDFRGKLSTALDEFKHHLEICEQQKASIEDYRRRKKAFKKPKDIVDFLKLLINQNGYKSQIYDGNANRNVNVEVFKEKYVLLFISGLDRIEDEIRLLNSIYERLVEDPNDKSGFKKEEFKILWIPIENKWGDARRELFNTLKSDIKWYVVEYAQVPLPGIRLIEEDLRFHGKPILPVVKPQGVLLNDDALDIIFEWGIHAFPFRKSDAYLLAQKWKWFWDEVKKTNLHGIQVKGDRYIFIYGGSDKWTREFTVAVDKIKRHDTIRRADAIIDYYHLGKDDPKIVPRFWIGIEGKRQKKHSENLDCEIQEIIRSLLCLKQDTQGWAILSKGSNVRILGHGQPMYQTVADFEKWKERVLVKEGFDIAFQEYYDTQRDLPAPQPCEFNTLDVLATITCPNASCGRVMEVTSVNYKCCHGGNVADHAIKSRSTTAT</sequence>
<dbReference type="AlphaFoldDB" id="A0A0B2SKR7"/>
<evidence type="ECO:0000313" key="5">
    <source>
        <dbReference type="Proteomes" id="UP000289340"/>
    </source>
</evidence>
<dbReference type="Pfam" id="PF14576">
    <property type="entry name" value="SEO_N"/>
    <property type="match status" value="1"/>
</dbReference>
<dbReference type="InterPro" id="IPR039299">
    <property type="entry name" value="SEOA"/>
</dbReference>
<dbReference type="Proteomes" id="UP000289340">
    <property type="component" value="Chromosome 10"/>
</dbReference>
<dbReference type="PANTHER" id="PTHR33232:SF21">
    <property type="entry name" value="SIEVE ELEMENT OCCLUSION-RELATED"/>
    <property type="match status" value="1"/>
</dbReference>
<name>A0A0B2SKR7_GLYSO</name>
<evidence type="ECO:0000259" key="2">
    <source>
        <dbReference type="Pfam" id="PF14577"/>
    </source>
</evidence>
<reference evidence="3" key="1">
    <citation type="submission" date="2014-07" db="EMBL/GenBank/DDBJ databases">
        <title>Identification of a novel salt tolerance gene in wild soybean by whole-genome sequencing.</title>
        <authorList>
            <person name="Lam H.-M."/>
            <person name="Qi X."/>
            <person name="Li M.-W."/>
            <person name="Liu X."/>
            <person name="Xie M."/>
            <person name="Ni M."/>
            <person name="Xu X."/>
        </authorList>
    </citation>
    <scope>NUCLEOTIDE SEQUENCE [LARGE SCALE GENOMIC DNA]</scope>
    <source>
        <tissue evidence="3">Root</tissue>
    </source>
</reference>
<dbReference type="InterPro" id="IPR027942">
    <property type="entry name" value="SEO_N"/>
</dbReference>
<accession>A0A0B2SKR7</accession>
<evidence type="ECO:0000313" key="4">
    <source>
        <dbReference type="EMBL" id="RZB84960.1"/>
    </source>
</evidence>
<gene>
    <name evidence="4" type="ORF">D0Y65_025561</name>
    <name evidence="3" type="ORF">glysoja_048350</name>
</gene>
<dbReference type="Pfam" id="PF14577">
    <property type="entry name" value="SEO_C"/>
    <property type="match status" value="1"/>
</dbReference>
<dbReference type="Gramene" id="XM_028329850.1">
    <property type="protein sequence ID" value="XP_028185651.1"/>
    <property type="gene ID" value="LOC114372347"/>
</dbReference>
<evidence type="ECO:0000259" key="1">
    <source>
        <dbReference type="Pfam" id="PF14576"/>
    </source>
</evidence>
<organism evidence="3">
    <name type="scientific">Glycine soja</name>
    <name type="common">Wild soybean</name>
    <dbReference type="NCBI Taxonomy" id="3848"/>
    <lineage>
        <taxon>Eukaryota</taxon>
        <taxon>Viridiplantae</taxon>
        <taxon>Streptophyta</taxon>
        <taxon>Embryophyta</taxon>
        <taxon>Tracheophyta</taxon>
        <taxon>Spermatophyta</taxon>
        <taxon>Magnoliopsida</taxon>
        <taxon>eudicotyledons</taxon>
        <taxon>Gunneridae</taxon>
        <taxon>Pentapetalae</taxon>
        <taxon>rosids</taxon>
        <taxon>fabids</taxon>
        <taxon>Fabales</taxon>
        <taxon>Fabaceae</taxon>
        <taxon>Papilionoideae</taxon>
        <taxon>50 kb inversion clade</taxon>
        <taxon>NPAAA clade</taxon>
        <taxon>indigoferoid/millettioid clade</taxon>
        <taxon>Phaseoleae</taxon>
        <taxon>Glycine</taxon>
        <taxon>Glycine subgen. Soja</taxon>
    </lineage>
</organism>
<protein>
    <submittedName>
        <fullName evidence="4">Protein SIEVE ELEMENT OCCLUSION B isoform A</fullName>
    </submittedName>
</protein>
<keyword evidence="5" id="KW-1185">Reference proteome</keyword>
<proteinExistence type="predicted"/>